<gene>
    <name evidence="7" type="ORF">TW77_04335</name>
</gene>
<dbReference type="EC" id="2.5.1.25" evidence="1"/>
<comment type="similarity">
    <text evidence="5">Belongs to the TDD superfamily. DTWD2 family.</text>
</comment>
<proteinExistence type="inferred from homology"/>
<sequence>MKRPLCNHCQFPEQTCVCKFLGKPLKNHCKILVLQHPSEVKVAKNTVRLLSLQLSNLEVVVGESEADFAQVREQLQSVQCALLYPSENAMALSPSQEQANRPIIETLVVLDGTWKKVHKMLMLNPWLMTLPHVSFAQLPENQYHIRKAEQAFSLSTLEATAHFLHLYEQVSPAPLYQALAGMIEQQTRQMPEHVKQRYLRDE</sequence>
<evidence type="ECO:0000256" key="1">
    <source>
        <dbReference type="ARBA" id="ARBA00012386"/>
    </source>
</evidence>
<accession>A0A0F4QWZ1</accession>
<dbReference type="PANTHER" id="PTHR21392">
    <property type="entry name" value="TRNA-URIDINE AMINOCARBOXYPROPYLTRANSFERASE 2"/>
    <property type="match status" value="1"/>
</dbReference>
<evidence type="ECO:0000313" key="8">
    <source>
        <dbReference type="Proteomes" id="UP000033452"/>
    </source>
</evidence>
<evidence type="ECO:0000313" key="7">
    <source>
        <dbReference type="EMBL" id="KJZ11785.1"/>
    </source>
</evidence>
<comment type="caution">
    <text evidence="7">The sequence shown here is derived from an EMBL/GenBank/DDBJ whole genome shotgun (WGS) entry which is preliminary data.</text>
</comment>
<dbReference type="Pfam" id="PF03942">
    <property type="entry name" value="DTW"/>
    <property type="match status" value="1"/>
</dbReference>
<evidence type="ECO:0000256" key="5">
    <source>
        <dbReference type="ARBA" id="ARBA00034489"/>
    </source>
</evidence>
<keyword evidence="4" id="KW-0819">tRNA processing</keyword>
<dbReference type="OrthoDB" id="268835at2"/>
<protein>
    <recommendedName>
        <fullName evidence="1">tRNA-uridine aminocarboxypropyltransferase</fullName>
        <ecNumber evidence="1">2.5.1.25</ecNumber>
    </recommendedName>
</protein>
<evidence type="ECO:0000256" key="3">
    <source>
        <dbReference type="ARBA" id="ARBA00022691"/>
    </source>
</evidence>
<dbReference type="PATRIC" id="fig|43658.5.peg.906"/>
<dbReference type="Proteomes" id="UP000033452">
    <property type="component" value="Unassembled WGS sequence"/>
</dbReference>
<dbReference type="InterPro" id="IPR005636">
    <property type="entry name" value="DTW"/>
</dbReference>
<dbReference type="InterPro" id="IPR039262">
    <property type="entry name" value="DTWD2/TAPT"/>
</dbReference>
<name>A0A0F4QWZ1_9GAMM</name>
<feature type="domain" description="DTW" evidence="6">
    <location>
        <begin position="2"/>
        <end position="191"/>
    </location>
</feature>
<evidence type="ECO:0000256" key="4">
    <source>
        <dbReference type="ARBA" id="ARBA00022694"/>
    </source>
</evidence>
<dbReference type="SMART" id="SM01144">
    <property type="entry name" value="DTW"/>
    <property type="match status" value="1"/>
</dbReference>
<dbReference type="GO" id="GO:0016432">
    <property type="term" value="F:tRNA-uridine aminocarboxypropyltransferase activity"/>
    <property type="evidence" value="ECO:0007669"/>
    <property type="project" value="UniProtKB-EC"/>
</dbReference>
<keyword evidence="3" id="KW-0949">S-adenosyl-L-methionine</keyword>
<keyword evidence="2" id="KW-0808">Transferase</keyword>
<dbReference type="EMBL" id="JXYA01000007">
    <property type="protein sequence ID" value="KJZ11785.1"/>
    <property type="molecule type" value="Genomic_DNA"/>
</dbReference>
<dbReference type="RefSeq" id="WP_046003746.1">
    <property type="nucleotide sequence ID" value="NZ_JXYA01000007.1"/>
</dbReference>
<dbReference type="GO" id="GO:0008033">
    <property type="term" value="P:tRNA processing"/>
    <property type="evidence" value="ECO:0007669"/>
    <property type="project" value="UniProtKB-KW"/>
</dbReference>
<evidence type="ECO:0000259" key="6">
    <source>
        <dbReference type="SMART" id="SM01144"/>
    </source>
</evidence>
<reference evidence="7 8" key="1">
    <citation type="journal article" date="2015" name="BMC Genomics">
        <title>Genome mining reveals unlocked bioactive potential of marine Gram-negative bacteria.</title>
        <authorList>
            <person name="Machado H."/>
            <person name="Sonnenschein E.C."/>
            <person name="Melchiorsen J."/>
            <person name="Gram L."/>
        </authorList>
    </citation>
    <scope>NUCLEOTIDE SEQUENCE [LARGE SCALE GENOMIC DNA]</scope>
    <source>
        <strain evidence="7 8">S2471</strain>
    </source>
</reference>
<keyword evidence="8" id="KW-1185">Reference proteome</keyword>
<organism evidence="7 8">
    <name type="scientific">Pseudoalteromonas rubra</name>
    <dbReference type="NCBI Taxonomy" id="43658"/>
    <lineage>
        <taxon>Bacteria</taxon>
        <taxon>Pseudomonadati</taxon>
        <taxon>Pseudomonadota</taxon>
        <taxon>Gammaproteobacteria</taxon>
        <taxon>Alteromonadales</taxon>
        <taxon>Pseudoalteromonadaceae</taxon>
        <taxon>Pseudoalteromonas</taxon>
    </lineage>
</organism>
<dbReference type="AlphaFoldDB" id="A0A0F4QWZ1"/>
<evidence type="ECO:0000256" key="2">
    <source>
        <dbReference type="ARBA" id="ARBA00022679"/>
    </source>
</evidence>
<dbReference type="PANTHER" id="PTHR21392:SF0">
    <property type="entry name" value="TRNA-URIDINE AMINOCARBOXYPROPYLTRANSFERASE 2"/>
    <property type="match status" value="1"/>
</dbReference>